<reference evidence="2" key="1">
    <citation type="journal article" date="2020" name="Microb. Genom.">
        <title>Genetic diversity of clinical and environmental Mucorales isolates obtained from an investigation of mucormycosis cases among solid organ transplant recipients.</title>
        <authorList>
            <person name="Nguyen M.H."/>
            <person name="Kaul D."/>
            <person name="Muto C."/>
            <person name="Cheng S.J."/>
            <person name="Richter R.A."/>
            <person name="Bruno V.M."/>
            <person name="Liu G."/>
            <person name="Beyhan S."/>
            <person name="Sundermann A.J."/>
            <person name="Mounaud S."/>
            <person name="Pasculle A.W."/>
            <person name="Nierman W.C."/>
            <person name="Driscoll E."/>
            <person name="Cumbie R."/>
            <person name="Clancy C.J."/>
            <person name="Dupont C.L."/>
        </authorList>
    </citation>
    <scope>NUCLEOTIDE SEQUENCE</scope>
    <source>
        <strain evidence="2">GL16</strain>
    </source>
</reference>
<accession>A0A9P7BXR4</accession>
<evidence type="ECO:0000313" key="2">
    <source>
        <dbReference type="EMBL" id="KAG1519944.1"/>
    </source>
</evidence>
<comment type="caution">
    <text evidence="2">The sequence shown here is derived from an EMBL/GenBank/DDBJ whole genome shotgun (WGS) entry which is preliminary data.</text>
</comment>
<evidence type="ECO:0000313" key="3">
    <source>
        <dbReference type="Proteomes" id="UP000717996"/>
    </source>
</evidence>
<gene>
    <name evidence="2" type="ORF">G6F51_014756</name>
</gene>
<name>A0A9P7BXR4_RHIOR</name>
<dbReference type="AlphaFoldDB" id="A0A9P7BXR4"/>
<dbReference type="Proteomes" id="UP000717996">
    <property type="component" value="Unassembled WGS sequence"/>
</dbReference>
<organism evidence="2 3">
    <name type="scientific">Rhizopus oryzae</name>
    <name type="common">Mucormycosis agent</name>
    <name type="synonym">Rhizopus arrhizus var. delemar</name>
    <dbReference type="NCBI Taxonomy" id="64495"/>
    <lineage>
        <taxon>Eukaryota</taxon>
        <taxon>Fungi</taxon>
        <taxon>Fungi incertae sedis</taxon>
        <taxon>Mucoromycota</taxon>
        <taxon>Mucoromycotina</taxon>
        <taxon>Mucoromycetes</taxon>
        <taxon>Mucorales</taxon>
        <taxon>Mucorineae</taxon>
        <taxon>Rhizopodaceae</taxon>
        <taxon>Rhizopus</taxon>
    </lineage>
</organism>
<evidence type="ECO:0000256" key="1">
    <source>
        <dbReference type="SAM" id="MobiDB-lite"/>
    </source>
</evidence>
<dbReference type="EMBL" id="JAANIT010017187">
    <property type="protein sequence ID" value="KAG1519944.1"/>
    <property type="molecule type" value="Genomic_DNA"/>
</dbReference>
<protein>
    <submittedName>
        <fullName evidence="2">Uncharacterized protein</fullName>
    </submittedName>
</protein>
<feature type="region of interest" description="Disordered" evidence="1">
    <location>
        <begin position="60"/>
        <end position="80"/>
    </location>
</feature>
<sequence length="80" mass="8915">MDRQHSGCLCRLLHLRHRGQRLAAGLAWPEADGSGHREGVQGIRVQDVWRLRFHGTLRLPQVHGPGVSPGSHRARGQDGR</sequence>
<proteinExistence type="predicted"/>